<evidence type="ECO:0000313" key="4">
    <source>
        <dbReference type="Proteomes" id="UP001497623"/>
    </source>
</evidence>
<proteinExistence type="predicted"/>
<comment type="caution">
    <text evidence="3">The sequence shown here is derived from an EMBL/GenBank/DDBJ whole genome shotgun (WGS) entry which is preliminary data.</text>
</comment>
<organism evidence="3 4">
    <name type="scientific">Meganyctiphanes norvegica</name>
    <name type="common">Northern krill</name>
    <name type="synonym">Thysanopoda norvegica</name>
    <dbReference type="NCBI Taxonomy" id="48144"/>
    <lineage>
        <taxon>Eukaryota</taxon>
        <taxon>Metazoa</taxon>
        <taxon>Ecdysozoa</taxon>
        <taxon>Arthropoda</taxon>
        <taxon>Crustacea</taxon>
        <taxon>Multicrustacea</taxon>
        <taxon>Malacostraca</taxon>
        <taxon>Eumalacostraca</taxon>
        <taxon>Eucarida</taxon>
        <taxon>Euphausiacea</taxon>
        <taxon>Euphausiidae</taxon>
        <taxon>Meganyctiphanes</taxon>
    </lineage>
</organism>
<dbReference type="Proteomes" id="UP001497623">
    <property type="component" value="Unassembled WGS sequence"/>
</dbReference>
<dbReference type="GO" id="GO:0003676">
    <property type="term" value="F:nucleic acid binding"/>
    <property type="evidence" value="ECO:0007669"/>
    <property type="project" value="InterPro"/>
</dbReference>
<dbReference type="Pfam" id="PF03184">
    <property type="entry name" value="DDE_1"/>
    <property type="match status" value="1"/>
</dbReference>
<dbReference type="InterPro" id="IPR036397">
    <property type="entry name" value="RNaseH_sf"/>
</dbReference>
<reference evidence="3 4" key="1">
    <citation type="submission" date="2024-05" db="EMBL/GenBank/DDBJ databases">
        <authorList>
            <person name="Wallberg A."/>
        </authorList>
    </citation>
    <scope>NUCLEOTIDE SEQUENCE [LARGE SCALE GENOMIC DNA]</scope>
</reference>
<protein>
    <recommendedName>
        <fullName evidence="2">DDE-1 domain-containing protein</fullName>
    </recommendedName>
</protein>
<feature type="transmembrane region" description="Helical" evidence="1">
    <location>
        <begin position="62"/>
        <end position="82"/>
    </location>
</feature>
<dbReference type="AlphaFoldDB" id="A0AAV2SV07"/>
<evidence type="ECO:0000313" key="3">
    <source>
        <dbReference type="EMBL" id="CAL4252189.1"/>
    </source>
</evidence>
<keyword evidence="1" id="KW-1133">Transmembrane helix</keyword>
<accession>A0AAV2SV07</accession>
<sequence>MLLTHFLMYEKLLSDNNLKEKPECIFNLDEIGLNTDRTNEHVFVNKSNKNCYLKSPQSGKTMFTVMFCISAIGIYLPPFTLYKAKYLYENWTKGGPPGAAYSVSESGWMMGNTFENWFVTIFVKYVERYDKPVLLTYDGHNSHLTYDTVEAAIDNQIIILCLPPNTSHAIDIEKKGENKI</sequence>
<keyword evidence="1" id="KW-0812">Transmembrane</keyword>
<keyword evidence="1" id="KW-0472">Membrane</keyword>
<gene>
    <name evidence="3" type="ORF">MNOR_LOCUS41837</name>
</gene>
<dbReference type="EMBL" id="CAXKWB010173572">
    <property type="protein sequence ID" value="CAL4252189.1"/>
    <property type="molecule type" value="Genomic_DNA"/>
</dbReference>
<name>A0AAV2SV07_MEGNR</name>
<evidence type="ECO:0000256" key="1">
    <source>
        <dbReference type="SAM" id="Phobius"/>
    </source>
</evidence>
<keyword evidence="4" id="KW-1185">Reference proteome</keyword>
<evidence type="ECO:0000259" key="2">
    <source>
        <dbReference type="Pfam" id="PF03184"/>
    </source>
</evidence>
<feature type="domain" description="DDE-1" evidence="2">
    <location>
        <begin position="63"/>
        <end position="170"/>
    </location>
</feature>
<dbReference type="InterPro" id="IPR004875">
    <property type="entry name" value="DDE_SF_endonuclease_dom"/>
</dbReference>
<dbReference type="Gene3D" id="3.30.420.10">
    <property type="entry name" value="Ribonuclease H-like superfamily/Ribonuclease H"/>
    <property type="match status" value="1"/>
</dbReference>